<feature type="compositionally biased region" description="Low complexity" evidence="6">
    <location>
        <begin position="31"/>
        <end position="44"/>
    </location>
</feature>
<evidence type="ECO:0000313" key="9">
    <source>
        <dbReference type="EMBL" id="KON74518.1"/>
    </source>
</evidence>
<dbReference type="PATRIC" id="fig|1350482.3.peg.168"/>
<keyword evidence="2" id="KW-1003">Cell membrane</keyword>
<dbReference type="EMBL" id="ATNL01000006">
    <property type="protein sequence ID" value="KON74518.1"/>
    <property type="molecule type" value="Genomic_DNA"/>
</dbReference>
<feature type="compositionally biased region" description="Basic and acidic residues" evidence="6">
    <location>
        <begin position="12"/>
        <end position="22"/>
    </location>
</feature>
<evidence type="ECO:0000313" key="10">
    <source>
        <dbReference type="Proteomes" id="UP000037387"/>
    </source>
</evidence>
<dbReference type="Proteomes" id="UP000037387">
    <property type="component" value="Unassembled WGS sequence"/>
</dbReference>
<dbReference type="InterPro" id="IPR024320">
    <property type="entry name" value="LPG_synthase_C"/>
</dbReference>
<gene>
    <name evidence="9" type="ORF">M768_00920</name>
</gene>
<keyword evidence="10" id="KW-1185">Reference proteome</keyword>
<feature type="transmembrane region" description="Helical" evidence="7">
    <location>
        <begin position="156"/>
        <end position="175"/>
    </location>
</feature>
<feature type="domain" description="Phosphatidylglycerol lysyltransferase C-terminal" evidence="8">
    <location>
        <begin position="268"/>
        <end position="563"/>
    </location>
</feature>
<feature type="transmembrane region" description="Helical" evidence="7">
    <location>
        <begin position="223"/>
        <end position="246"/>
    </location>
</feature>
<sequence length="620" mass="66168">MSAARAVGPGLTDDRSVPDETPRPSAPPSQSPSASSGASRDAAPAALVATGRHSPLAAQRHRVRVRRVAATVVVVLAVLSLVGLVARRLWVHLTVFQDFLPGVEASSRASSILLAAVVLLLTARGLRNGHRLSWIVTCAVLGLTAVAHLLHHRHALPAVVVLLAVGWLLTQWRAFPVLPARRAVRRAVLLLVAIGVALVLVVVGVAVVLAARDAGDAELESAARVLAVVATVLNLVLVVLVLWWLLSPRSPRPATPSEHLAEREKARAVVAAHGGGTLDYFALRDDKDWFFVGHGVVAHSVRNGVCLVSPDPVCPPAERELVWAEFLDHVARNGWKVAVVAAGEPWLPVYEASGLLPAYLGDEATVDCPSFTLEGKAHKSLRQAVNRVARAGYTTTFHDPTALDPTLRDEISAMSDESRRGEDERGFSMTLSRLFDPHDAGLMLSVTRSSEGRVDAFCQWVPASDIDGWSLDVMRRRLDVPDLPNGLVDATIVATIAELVARGERGLGLNFAVLRELMEGERDSRLDQLVRPVVKRFSEGTQVETLATFNDKFDPGWTRRYVVLDSAEQAAAQALVMAGAEGVTEIPVIGRFLRGVGAAPTEAAPAAPTAAPAAPGDEAS</sequence>
<name>A0A0M0FAP6_CELCE</name>
<evidence type="ECO:0000259" key="8">
    <source>
        <dbReference type="Pfam" id="PF09924"/>
    </source>
</evidence>
<evidence type="ECO:0000256" key="5">
    <source>
        <dbReference type="ARBA" id="ARBA00023136"/>
    </source>
</evidence>
<feature type="transmembrane region" description="Helical" evidence="7">
    <location>
        <begin position="68"/>
        <end position="86"/>
    </location>
</feature>
<keyword evidence="3 7" id="KW-0812">Transmembrane</keyword>
<comment type="caution">
    <text evidence="9">The sequence shown here is derived from an EMBL/GenBank/DDBJ whole genome shotgun (WGS) entry which is preliminary data.</text>
</comment>
<evidence type="ECO:0000256" key="2">
    <source>
        <dbReference type="ARBA" id="ARBA00022475"/>
    </source>
</evidence>
<feature type="transmembrane region" description="Helical" evidence="7">
    <location>
        <begin position="132"/>
        <end position="150"/>
    </location>
</feature>
<dbReference type="Pfam" id="PF09924">
    <property type="entry name" value="LPG_synthase_C"/>
    <property type="match status" value="1"/>
</dbReference>
<keyword evidence="4 7" id="KW-1133">Transmembrane helix</keyword>
<dbReference type="GO" id="GO:0005886">
    <property type="term" value="C:plasma membrane"/>
    <property type="evidence" value="ECO:0007669"/>
    <property type="project" value="UniProtKB-SubCell"/>
</dbReference>
<dbReference type="GO" id="GO:0055091">
    <property type="term" value="P:phospholipid homeostasis"/>
    <property type="evidence" value="ECO:0007669"/>
    <property type="project" value="TreeGrafter"/>
</dbReference>
<feature type="region of interest" description="Disordered" evidence="6">
    <location>
        <begin position="1"/>
        <end position="44"/>
    </location>
</feature>
<accession>A0A0M0FAP6</accession>
<dbReference type="GO" id="GO:0016755">
    <property type="term" value="F:aminoacyltransferase activity"/>
    <property type="evidence" value="ECO:0007669"/>
    <property type="project" value="TreeGrafter"/>
</dbReference>
<dbReference type="AlphaFoldDB" id="A0A0M0FAP6"/>
<dbReference type="PANTHER" id="PTHR34697">
    <property type="entry name" value="PHOSPHATIDYLGLYCEROL LYSYLTRANSFERASE"/>
    <property type="match status" value="1"/>
</dbReference>
<evidence type="ECO:0000256" key="1">
    <source>
        <dbReference type="ARBA" id="ARBA00004651"/>
    </source>
</evidence>
<keyword evidence="5 7" id="KW-0472">Membrane</keyword>
<comment type="subcellular location">
    <subcellularLocation>
        <location evidence="1">Cell membrane</location>
        <topology evidence="1">Multi-pass membrane protein</topology>
    </subcellularLocation>
</comment>
<evidence type="ECO:0000256" key="6">
    <source>
        <dbReference type="SAM" id="MobiDB-lite"/>
    </source>
</evidence>
<protein>
    <recommendedName>
        <fullName evidence="8">Phosphatidylglycerol lysyltransferase C-terminal domain-containing protein</fullName>
    </recommendedName>
</protein>
<organism evidence="9 10">
    <name type="scientific">Cellulosimicrobium cellulans F16</name>
    <dbReference type="NCBI Taxonomy" id="1350482"/>
    <lineage>
        <taxon>Bacteria</taxon>
        <taxon>Bacillati</taxon>
        <taxon>Actinomycetota</taxon>
        <taxon>Actinomycetes</taxon>
        <taxon>Micrococcales</taxon>
        <taxon>Promicromonosporaceae</taxon>
        <taxon>Cellulosimicrobium</taxon>
    </lineage>
</organism>
<feature type="transmembrane region" description="Helical" evidence="7">
    <location>
        <begin position="187"/>
        <end position="211"/>
    </location>
</feature>
<evidence type="ECO:0000256" key="4">
    <source>
        <dbReference type="ARBA" id="ARBA00022989"/>
    </source>
</evidence>
<evidence type="ECO:0000256" key="3">
    <source>
        <dbReference type="ARBA" id="ARBA00022692"/>
    </source>
</evidence>
<feature type="transmembrane region" description="Helical" evidence="7">
    <location>
        <begin position="106"/>
        <end position="123"/>
    </location>
</feature>
<proteinExistence type="predicted"/>
<evidence type="ECO:0000256" key="7">
    <source>
        <dbReference type="SAM" id="Phobius"/>
    </source>
</evidence>
<dbReference type="InterPro" id="IPR051211">
    <property type="entry name" value="PG_lysyltransferase"/>
</dbReference>
<reference evidence="9 10" key="1">
    <citation type="journal article" date="2015" name="Sci. Rep.">
        <title>Functional and structural properties of a novel cellulosome-like multienzyme complex: efficient glycoside hydrolysis of water-insoluble 7-xylosyl-10-deacetylpaclitaxel.</title>
        <authorList>
            <person name="Dou T.Y."/>
            <person name="Luan H.W."/>
            <person name="Ge G.B."/>
            <person name="Dong M.M."/>
            <person name="Zou H.F."/>
            <person name="He Y.Q."/>
            <person name="Cui P."/>
            <person name="Wang J.Y."/>
            <person name="Hao D.C."/>
            <person name="Yang S.L."/>
            <person name="Yang L."/>
        </authorList>
    </citation>
    <scope>NUCLEOTIDE SEQUENCE [LARGE SCALE GENOMIC DNA]</scope>
    <source>
        <strain evidence="9 10">F16</strain>
    </source>
</reference>
<dbReference type="PANTHER" id="PTHR34697:SF2">
    <property type="entry name" value="PHOSPHATIDYLGLYCEROL LYSYLTRANSFERASE"/>
    <property type="match status" value="1"/>
</dbReference>